<name>A0A2P2DIK0_9LEPT</name>
<dbReference type="EMBL" id="BFAZ01000012">
    <property type="protein sequence ID" value="GBF44421.1"/>
    <property type="molecule type" value="Genomic_DNA"/>
</dbReference>
<evidence type="ECO:0000256" key="1">
    <source>
        <dbReference type="SAM" id="Phobius"/>
    </source>
</evidence>
<proteinExistence type="predicted"/>
<dbReference type="OrthoDB" id="9867578at2"/>
<keyword evidence="1" id="KW-0812">Transmembrane</keyword>
<feature type="transmembrane region" description="Helical" evidence="1">
    <location>
        <begin position="15"/>
        <end position="32"/>
    </location>
</feature>
<evidence type="ECO:0000313" key="2">
    <source>
        <dbReference type="EMBL" id="GBF44421.1"/>
    </source>
</evidence>
<protein>
    <submittedName>
        <fullName evidence="2">Uncharacterized protein</fullName>
    </submittedName>
</protein>
<organism evidence="2 3">
    <name type="scientific">Leptospira ellinghausenii</name>
    <dbReference type="NCBI Taxonomy" id="1917822"/>
    <lineage>
        <taxon>Bacteria</taxon>
        <taxon>Pseudomonadati</taxon>
        <taxon>Spirochaetota</taxon>
        <taxon>Spirochaetia</taxon>
        <taxon>Leptospirales</taxon>
        <taxon>Leptospiraceae</taxon>
        <taxon>Leptospira</taxon>
    </lineage>
</organism>
<keyword evidence="3" id="KW-1185">Reference proteome</keyword>
<dbReference type="RefSeq" id="WP_004787956.1">
    <property type="nucleotide sequence ID" value="NZ_BFAZ01000012.1"/>
</dbReference>
<dbReference type="GeneID" id="79829133"/>
<comment type="caution">
    <text evidence="2">The sequence shown here is derived from an EMBL/GenBank/DDBJ whole genome shotgun (WGS) entry which is preliminary data.</text>
</comment>
<keyword evidence="1" id="KW-0472">Membrane</keyword>
<sequence length="61" mass="6990">MIFDLLYTLVVRWKMSLGGVLELIAGAVILAIKSKNSNKDIIFRVDENRTVAMKTFGKFWQ</sequence>
<reference evidence="3" key="1">
    <citation type="journal article" date="2019" name="Microbiol. Immunol.">
        <title>Molecular and phenotypic characterization of Leptospira johnsonii sp. nov., Leptospira ellinghausenii sp. nov. and Leptospira ryugenii sp. nov. isolated from soil and water in Japan.</title>
        <authorList>
            <person name="Masuzawa T."/>
            <person name="Saito M."/>
            <person name="Nakao R."/>
            <person name="Nikaido Y."/>
            <person name="Matsumoto M."/>
            <person name="Ogawa M."/>
            <person name="Yokoyama M."/>
            <person name="Hidaka Y."/>
            <person name="Tomita J."/>
            <person name="Sakakibara K."/>
            <person name="Suzuki K."/>
            <person name="Yasuda S."/>
            <person name="Sato H."/>
            <person name="Yamaguchi M."/>
            <person name="Yoshida S.I."/>
            <person name="Koizumi N."/>
            <person name="Kawamura Y."/>
        </authorList>
    </citation>
    <scope>NUCLEOTIDE SEQUENCE [LARGE SCALE GENOMIC DNA]</scope>
    <source>
        <strain evidence="3">E18</strain>
    </source>
</reference>
<gene>
    <name evidence="2" type="ORF">LPTSP2_37240</name>
</gene>
<evidence type="ECO:0000313" key="3">
    <source>
        <dbReference type="Proteomes" id="UP000245206"/>
    </source>
</evidence>
<accession>A0A2P2DIK0</accession>
<keyword evidence="1" id="KW-1133">Transmembrane helix</keyword>
<dbReference type="Proteomes" id="UP000245206">
    <property type="component" value="Unassembled WGS sequence"/>
</dbReference>
<dbReference type="AlphaFoldDB" id="A0A2P2DIK0"/>